<dbReference type="PANTHER" id="PTHR11280:SF6">
    <property type="entry name" value="GLUCOSAMINE-6-PHOSPHATE ISOMERASE NAGB"/>
    <property type="match status" value="1"/>
</dbReference>
<dbReference type="RefSeq" id="WP_245319119.1">
    <property type="nucleotide sequence ID" value="NZ_FUXL01000006.1"/>
</dbReference>
<keyword evidence="3" id="KW-1185">Reference proteome</keyword>
<dbReference type="GO" id="GO:0042802">
    <property type="term" value="F:identical protein binding"/>
    <property type="evidence" value="ECO:0007669"/>
    <property type="project" value="TreeGrafter"/>
</dbReference>
<dbReference type="PANTHER" id="PTHR11280">
    <property type="entry name" value="GLUCOSAMINE-6-PHOSPHATE ISOMERASE"/>
    <property type="match status" value="1"/>
</dbReference>
<dbReference type="InterPro" id="IPR037171">
    <property type="entry name" value="NagB/RpiA_transferase-like"/>
</dbReference>
<dbReference type="InterPro" id="IPR004547">
    <property type="entry name" value="Glucosamine6P_isomerase"/>
</dbReference>
<dbReference type="SUPFAM" id="SSF100950">
    <property type="entry name" value="NagB/RpiA/CoA transferase-like"/>
    <property type="match status" value="1"/>
</dbReference>
<dbReference type="GO" id="GO:0006046">
    <property type="term" value="P:N-acetylglucosamine catabolic process"/>
    <property type="evidence" value="ECO:0007669"/>
    <property type="project" value="TreeGrafter"/>
</dbReference>
<feature type="domain" description="Glucosamine/galactosamine-6-phosphate isomerase" evidence="1">
    <location>
        <begin position="9"/>
        <end position="228"/>
    </location>
</feature>
<accession>A0A1T4RB65</accession>
<organism evidence="2 3">
    <name type="scientific">Consotaella salsifontis</name>
    <dbReference type="NCBI Taxonomy" id="1365950"/>
    <lineage>
        <taxon>Bacteria</taxon>
        <taxon>Pseudomonadati</taxon>
        <taxon>Pseudomonadota</taxon>
        <taxon>Alphaproteobacteria</taxon>
        <taxon>Hyphomicrobiales</taxon>
        <taxon>Aurantimonadaceae</taxon>
        <taxon>Consotaella</taxon>
    </lineage>
</organism>
<dbReference type="EMBL" id="FUXL01000006">
    <property type="protein sequence ID" value="SKA13175.1"/>
    <property type="molecule type" value="Genomic_DNA"/>
</dbReference>
<dbReference type="GO" id="GO:0006043">
    <property type="term" value="P:glucosamine catabolic process"/>
    <property type="evidence" value="ECO:0007669"/>
    <property type="project" value="TreeGrafter"/>
</dbReference>
<dbReference type="GO" id="GO:0005737">
    <property type="term" value="C:cytoplasm"/>
    <property type="evidence" value="ECO:0007669"/>
    <property type="project" value="TreeGrafter"/>
</dbReference>
<dbReference type="GO" id="GO:0005975">
    <property type="term" value="P:carbohydrate metabolic process"/>
    <property type="evidence" value="ECO:0007669"/>
    <property type="project" value="InterPro"/>
</dbReference>
<sequence>MDISILSSRREMGVAAASAGAARIREALKQQGAATIVLATGTSQFEMLEALVAAPDIDWQRVTCFHLDEYIGLPVSHGASFRRFLKERFAERVPGGPAAFHYIDGEASDPDAEAARLDRLIGSASVDVAFIGIGENGHLAFNDPPADFETDKPYLVVTLDQACRRQQMGEGWFPTLDDVPTQAISMSVRRILAARKLIVTVPDARKADAVAKALEGPLTNAVPASILRTHPDCGMFLDEDAASLLKARSADVRGRE</sequence>
<gene>
    <name evidence="2" type="ORF">SAMN05428963_106175</name>
</gene>
<dbReference type="AlphaFoldDB" id="A0A1T4RB65"/>
<dbReference type="InterPro" id="IPR006148">
    <property type="entry name" value="Glc/Gal-6P_isomerase"/>
</dbReference>
<evidence type="ECO:0000259" key="1">
    <source>
        <dbReference type="Pfam" id="PF01182"/>
    </source>
</evidence>
<protein>
    <submittedName>
        <fullName evidence="2">Glucosamine-6-phosphate deaminase</fullName>
    </submittedName>
</protein>
<name>A0A1T4RB65_9HYPH</name>
<reference evidence="2 3" key="1">
    <citation type="submission" date="2017-02" db="EMBL/GenBank/DDBJ databases">
        <authorList>
            <person name="Peterson S.W."/>
        </authorList>
    </citation>
    <scope>NUCLEOTIDE SEQUENCE [LARGE SCALE GENOMIC DNA]</scope>
    <source>
        <strain evidence="2 3">USBA 369</strain>
    </source>
</reference>
<dbReference type="Proteomes" id="UP000190135">
    <property type="component" value="Unassembled WGS sequence"/>
</dbReference>
<dbReference type="Pfam" id="PF01182">
    <property type="entry name" value="Glucosamine_iso"/>
    <property type="match status" value="1"/>
</dbReference>
<dbReference type="STRING" id="1365950.SAMN05428963_106175"/>
<dbReference type="CDD" id="cd01399">
    <property type="entry name" value="GlcN6P_deaminase"/>
    <property type="match status" value="1"/>
</dbReference>
<dbReference type="GO" id="GO:0004342">
    <property type="term" value="F:glucosamine-6-phosphate deaminase activity"/>
    <property type="evidence" value="ECO:0007669"/>
    <property type="project" value="InterPro"/>
</dbReference>
<evidence type="ECO:0000313" key="3">
    <source>
        <dbReference type="Proteomes" id="UP000190135"/>
    </source>
</evidence>
<dbReference type="Gene3D" id="3.40.50.1360">
    <property type="match status" value="1"/>
</dbReference>
<proteinExistence type="predicted"/>
<evidence type="ECO:0000313" key="2">
    <source>
        <dbReference type="EMBL" id="SKA13175.1"/>
    </source>
</evidence>
<dbReference type="GO" id="GO:0019262">
    <property type="term" value="P:N-acetylneuraminate catabolic process"/>
    <property type="evidence" value="ECO:0007669"/>
    <property type="project" value="TreeGrafter"/>
</dbReference>